<dbReference type="GO" id="GO:0005524">
    <property type="term" value="F:ATP binding"/>
    <property type="evidence" value="ECO:0007669"/>
    <property type="project" value="UniProtKB-KW"/>
</dbReference>
<feature type="compositionally biased region" description="Acidic residues" evidence="6">
    <location>
        <begin position="242"/>
        <end position="254"/>
    </location>
</feature>
<dbReference type="SMART" id="SM00490">
    <property type="entry name" value="HELICc"/>
    <property type="match status" value="1"/>
</dbReference>
<keyword evidence="4 9" id="KW-0347">Helicase</keyword>
<feature type="domain" description="Helicase C-terminal" evidence="8">
    <location>
        <begin position="263"/>
        <end position="438"/>
    </location>
</feature>
<dbReference type="InterPro" id="IPR003593">
    <property type="entry name" value="AAA+_ATPase"/>
</dbReference>
<dbReference type="Gene3D" id="3.40.50.300">
    <property type="entry name" value="P-loop containing nucleotide triphosphate hydrolases"/>
    <property type="match status" value="2"/>
</dbReference>
<evidence type="ECO:0000256" key="5">
    <source>
        <dbReference type="ARBA" id="ARBA00022840"/>
    </source>
</evidence>
<dbReference type="InterPro" id="IPR011709">
    <property type="entry name" value="DEAD-box_helicase_OB_fold"/>
</dbReference>
<feature type="compositionally biased region" description="Gly residues" evidence="6">
    <location>
        <begin position="1061"/>
        <end position="1074"/>
    </location>
</feature>
<dbReference type="SMART" id="SM00382">
    <property type="entry name" value="AAA"/>
    <property type="match status" value="1"/>
</dbReference>
<dbReference type="InterPro" id="IPR001650">
    <property type="entry name" value="Helicase_C-like"/>
</dbReference>
<evidence type="ECO:0000259" key="8">
    <source>
        <dbReference type="PROSITE" id="PS51194"/>
    </source>
</evidence>
<evidence type="ECO:0000256" key="4">
    <source>
        <dbReference type="ARBA" id="ARBA00022806"/>
    </source>
</evidence>
<comment type="similarity">
    <text evidence="1">Belongs to the DEAD box helicase family. DEAH subfamily.</text>
</comment>
<gene>
    <name evidence="9" type="ORF">HDA33_001069</name>
</gene>
<dbReference type="SMART" id="SM00847">
    <property type="entry name" value="HA2"/>
    <property type="match status" value="1"/>
</dbReference>
<organism evidence="9 10">
    <name type="scientific">Micrococcus endophyticus</name>
    <dbReference type="NCBI Taxonomy" id="455343"/>
    <lineage>
        <taxon>Bacteria</taxon>
        <taxon>Bacillati</taxon>
        <taxon>Actinomycetota</taxon>
        <taxon>Actinomycetes</taxon>
        <taxon>Micrococcales</taxon>
        <taxon>Micrococcaceae</taxon>
        <taxon>Micrococcus</taxon>
    </lineage>
</organism>
<accession>A0A7W9N004</accession>
<evidence type="ECO:0000259" key="7">
    <source>
        <dbReference type="PROSITE" id="PS51192"/>
    </source>
</evidence>
<evidence type="ECO:0000313" key="10">
    <source>
        <dbReference type="Proteomes" id="UP000567246"/>
    </source>
</evidence>
<keyword evidence="2" id="KW-0547">Nucleotide-binding</keyword>
<dbReference type="PANTHER" id="PTHR18934:SF99">
    <property type="entry name" value="ATP-DEPENDENT RNA HELICASE DHX37-RELATED"/>
    <property type="match status" value="1"/>
</dbReference>
<dbReference type="EC" id="3.6.4.13" evidence="9"/>
<name>A0A7W9N004_9MICC</name>
<feature type="region of interest" description="Disordered" evidence="6">
    <location>
        <begin position="470"/>
        <end position="503"/>
    </location>
</feature>
<dbReference type="InterPro" id="IPR007502">
    <property type="entry name" value="Helicase-assoc_dom"/>
</dbReference>
<evidence type="ECO:0000256" key="2">
    <source>
        <dbReference type="ARBA" id="ARBA00022741"/>
    </source>
</evidence>
<evidence type="ECO:0000313" key="9">
    <source>
        <dbReference type="EMBL" id="MBB5848505.1"/>
    </source>
</evidence>
<dbReference type="PROSITE" id="PS00690">
    <property type="entry name" value="DEAH_ATP_HELICASE"/>
    <property type="match status" value="1"/>
</dbReference>
<dbReference type="Pfam" id="PF07717">
    <property type="entry name" value="OB_NTP_bind"/>
    <property type="match status" value="1"/>
</dbReference>
<feature type="compositionally biased region" description="Low complexity" evidence="6">
    <location>
        <begin position="1085"/>
        <end position="1098"/>
    </location>
</feature>
<dbReference type="InterPro" id="IPR024590">
    <property type="entry name" value="HrpA_C"/>
</dbReference>
<dbReference type="Proteomes" id="UP000567246">
    <property type="component" value="Unassembled WGS sequence"/>
</dbReference>
<comment type="caution">
    <text evidence="9">The sequence shown here is derived from an EMBL/GenBank/DDBJ whole genome shotgun (WGS) entry which is preliminary data.</text>
</comment>
<dbReference type="InterPro" id="IPR014001">
    <property type="entry name" value="Helicase_ATP-bd"/>
</dbReference>
<dbReference type="GO" id="GO:0016787">
    <property type="term" value="F:hydrolase activity"/>
    <property type="evidence" value="ECO:0007669"/>
    <property type="project" value="UniProtKB-KW"/>
</dbReference>
<dbReference type="InterPro" id="IPR027417">
    <property type="entry name" value="P-loop_NTPase"/>
</dbReference>
<dbReference type="GO" id="GO:0003724">
    <property type="term" value="F:RNA helicase activity"/>
    <property type="evidence" value="ECO:0007669"/>
    <property type="project" value="UniProtKB-EC"/>
</dbReference>
<dbReference type="Pfam" id="PF00270">
    <property type="entry name" value="DEAD"/>
    <property type="match status" value="1"/>
</dbReference>
<reference evidence="9 10" key="1">
    <citation type="submission" date="2020-08" db="EMBL/GenBank/DDBJ databases">
        <title>Sequencing the genomes of 1000 actinobacteria strains.</title>
        <authorList>
            <person name="Klenk H.-P."/>
        </authorList>
    </citation>
    <scope>NUCLEOTIDE SEQUENCE [LARGE SCALE GENOMIC DNA]</scope>
    <source>
        <strain evidence="9 10">DSM 17945</strain>
    </source>
</reference>
<dbReference type="SUPFAM" id="SSF52540">
    <property type="entry name" value="P-loop containing nucleoside triphosphate hydrolases"/>
    <property type="match status" value="1"/>
</dbReference>
<dbReference type="FunFam" id="1.20.120.1080:FF:000005">
    <property type="entry name" value="ATP-dependent helicase HrpA"/>
    <property type="match status" value="1"/>
</dbReference>
<evidence type="ECO:0000256" key="1">
    <source>
        <dbReference type="ARBA" id="ARBA00008792"/>
    </source>
</evidence>
<dbReference type="SMART" id="SM00487">
    <property type="entry name" value="DEXDc"/>
    <property type="match status" value="1"/>
</dbReference>
<keyword evidence="5" id="KW-0067">ATP-binding</keyword>
<dbReference type="InterPro" id="IPR011545">
    <property type="entry name" value="DEAD/DEAH_box_helicase_dom"/>
</dbReference>
<dbReference type="CDD" id="cd18791">
    <property type="entry name" value="SF2_C_RHA"/>
    <property type="match status" value="1"/>
</dbReference>
<evidence type="ECO:0000256" key="6">
    <source>
        <dbReference type="SAM" id="MobiDB-lite"/>
    </source>
</evidence>
<dbReference type="PANTHER" id="PTHR18934">
    <property type="entry name" value="ATP-DEPENDENT RNA HELICASE"/>
    <property type="match status" value="1"/>
</dbReference>
<dbReference type="GO" id="GO:0003723">
    <property type="term" value="F:RNA binding"/>
    <property type="evidence" value="ECO:0007669"/>
    <property type="project" value="TreeGrafter"/>
</dbReference>
<dbReference type="Pfam" id="PF11898">
    <property type="entry name" value="DUF3418"/>
    <property type="match status" value="1"/>
</dbReference>
<feature type="compositionally biased region" description="Basic and acidic residues" evidence="6">
    <location>
        <begin position="480"/>
        <end position="489"/>
    </location>
</feature>
<dbReference type="Pfam" id="PF00271">
    <property type="entry name" value="Helicase_C"/>
    <property type="match status" value="1"/>
</dbReference>
<dbReference type="RefSeq" id="WP_184171663.1">
    <property type="nucleotide sequence ID" value="NZ_BAABAG010000001.1"/>
</dbReference>
<dbReference type="NCBIfam" id="TIGR01967">
    <property type="entry name" value="DEAH_box_HrpA"/>
    <property type="match status" value="1"/>
</dbReference>
<keyword evidence="3 9" id="KW-0378">Hydrolase</keyword>
<dbReference type="PROSITE" id="PS51194">
    <property type="entry name" value="HELICASE_CTER"/>
    <property type="match status" value="1"/>
</dbReference>
<evidence type="ECO:0000256" key="3">
    <source>
        <dbReference type="ARBA" id="ARBA00022801"/>
    </source>
</evidence>
<dbReference type="Pfam" id="PF21010">
    <property type="entry name" value="HA2_C"/>
    <property type="match status" value="1"/>
</dbReference>
<feature type="domain" description="Helicase ATP-binding" evidence="7">
    <location>
        <begin position="40"/>
        <end position="203"/>
    </location>
</feature>
<dbReference type="EMBL" id="JACHMW010000001">
    <property type="protein sequence ID" value="MBB5848505.1"/>
    <property type="molecule type" value="Genomic_DNA"/>
</dbReference>
<dbReference type="Gene3D" id="1.20.120.1080">
    <property type="match status" value="1"/>
</dbReference>
<sequence length="1400" mass="152644">MTQTPPPSTPAAQPSATPHDAAAITFPEHLPVAERREEIMAAIRDHQVVIVAGETGSGKTTQLPKMCLALGLGEAGSIGHTQPRRIAARSVAERIAQELGEEIGQTVGYQVRFTAQTSKATRVKVMTDGILLAEIPHDPQLRRYSVIIVDEAHERSLNIDFLLGYLRNLLPQRPDLKVIITSATIDPERFARHFGRPLAEGEDHADAVEADDGGRVVPAPIIEVSGRTYPVEIRYRPLTDEPSPDDPEDDADDAAETRDPLDAIGDAVLELAAEPPGDILVFLPGEREIRDAADHLSGVVASSKRLAGTEVLPLFGRLSMAEQHRVFGRAAAGVRRRIVLATNVAETSLTVPGIKYVIDTGTARISRYSHRTKVQRLPIERVSQASANQRAGRSGRTSPGIAIRLYSEEDYLSRPEFTDPEILRTSLASVILQMLSLGVAATPADVQGFPFVQPPDGRQVSDGATTLTELGALHPPRPSGAKDGHDVGRGRGGRAPEPGTITPIGRRLARLPVDPRLGRMILESGERGCVREVMVLAAALTIQDPRERPVEQREAADELHRRFADENSDFSAILNLWAYLQEQQKELSGSQFRKLCRREHINWLRVHEWQDLVRQLRQLAKDVGVAVHAGPVDPVGQHEAVHRSLLTGLLSQIGSYDERRREYAGARGTRFAVFPGSALFKKRHPFVMAAELVETSRLWARTVARIEPEWAEEAAGGLVKRTYNEPHWSRRAGAVVAREKVTLFGVTLIPDRSVKYGRIDPELSRELFIRHALVEGDWRTRHRFFARNRAALEEVDALETRLRRRDLRIGDEDLFAFYDARVPANVVSERHFDAWWKKARQERPDLLDLDVAALLTADAEDLDTDAFPTVFPYPLPGGDVDLDLEYTFDPTGASGTDGVTVSVPVLLLNQVSPGPFAWLVPGLRVELVTALIKALPKAVRKQLVPAPDVARQLVADLDAHADSLADELTEALSAAVRRVRGIVVEPGLWAPEAVPAHLRMDYRVVDARGAVMGAGQDLAALQARLAKANRSAIAARLAGTDDPANARPGPGRQGGRRDGGGNDGGAGRRGSGRGGRGRGRDGAGRPEAGAQGAGGAAPAFAERHGLTSWSIGTVPRRITTDPGARGPAITGYPALVPETTVEGGPAAGLTVARSAEDQAAWHRAGVIRLLLATLPSPQRYVLDHLDNREKLTFTQNPHGSVDSLVADCSQAAVDRLVGDELPFDEAAFRALFDRVRADLIDTVFAVTRLVEQVLSRAAEVRRRLKGSVSLAMAPALSDVKAHLEQLVFPGFVAATGWERLQHLPRYLQGILVRLDRLDAGGHLQRDGQHMAVVQRLEDEFDAAVQAHRARFSGVPVPADLERVRWLIEELRVSFFAQELGTAVSVSEKRVRQALAQAARA</sequence>
<feature type="region of interest" description="Disordered" evidence="6">
    <location>
        <begin position="233"/>
        <end position="256"/>
    </location>
</feature>
<dbReference type="InterPro" id="IPR010222">
    <property type="entry name" value="RNA_helicase_HrpA"/>
</dbReference>
<proteinExistence type="inferred from homology"/>
<feature type="region of interest" description="Disordered" evidence="6">
    <location>
        <begin position="1036"/>
        <end position="1098"/>
    </location>
</feature>
<keyword evidence="10" id="KW-1185">Reference proteome</keyword>
<dbReference type="InterPro" id="IPR002464">
    <property type="entry name" value="DNA/RNA_helicase_DEAH_CS"/>
</dbReference>
<protein>
    <submittedName>
        <fullName evidence="9">ATP-dependent helicase HrpA</fullName>
        <ecNumber evidence="9">3.6.4.13</ecNumber>
    </submittedName>
</protein>
<dbReference type="PROSITE" id="PS51192">
    <property type="entry name" value="HELICASE_ATP_BIND_1"/>
    <property type="match status" value="1"/>
</dbReference>